<dbReference type="Proteomes" id="UP000696280">
    <property type="component" value="Unassembled WGS sequence"/>
</dbReference>
<feature type="region of interest" description="Disordered" evidence="1">
    <location>
        <begin position="1"/>
        <end position="46"/>
    </location>
</feature>
<sequence length="127" mass="14201">MCRKTEEDTPENIHSDNIIKTEASPPSPTTSPSVIQSEEDREDAREAAIRARGGPFWLDSNGRPLSCYRGDEAQILNLEEGVFIPQFCVRRNSSWRKDPAYTRPYGPRNLPCGNLDVPLIGNGNGRE</sequence>
<protein>
    <submittedName>
        <fullName evidence="2">Uncharacterized protein</fullName>
    </submittedName>
</protein>
<proteinExistence type="predicted"/>
<name>A0A9N9L6B5_9HELO</name>
<dbReference type="AlphaFoldDB" id="A0A9N9L6B5"/>
<evidence type="ECO:0000313" key="3">
    <source>
        <dbReference type="Proteomes" id="UP000696280"/>
    </source>
</evidence>
<accession>A0A9N9L6B5</accession>
<organism evidence="2 3">
    <name type="scientific">Hymenoscyphus fraxineus</name>
    <dbReference type="NCBI Taxonomy" id="746836"/>
    <lineage>
        <taxon>Eukaryota</taxon>
        <taxon>Fungi</taxon>
        <taxon>Dikarya</taxon>
        <taxon>Ascomycota</taxon>
        <taxon>Pezizomycotina</taxon>
        <taxon>Leotiomycetes</taxon>
        <taxon>Helotiales</taxon>
        <taxon>Helotiaceae</taxon>
        <taxon>Hymenoscyphus</taxon>
    </lineage>
</organism>
<evidence type="ECO:0000313" key="2">
    <source>
        <dbReference type="EMBL" id="CAG8959341.1"/>
    </source>
</evidence>
<dbReference type="OrthoDB" id="10392838at2759"/>
<evidence type="ECO:0000256" key="1">
    <source>
        <dbReference type="SAM" id="MobiDB-lite"/>
    </source>
</evidence>
<keyword evidence="3" id="KW-1185">Reference proteome</keyword>
<dbReference type="EMBL" id="CAJVRL010000091">
    <property type="protein sequence ID" value="CAG8959341.1"/>
    <property type="molecule type" value="Genomic_DNA"/>
</dbReference>
<reference evidence="2" key="1">
    <citation type="submission" date="2021-07" db="EMBL/GenBank/DDBJ databases">
        <authorList>
            <person name="Durling M."/>
        </authorList>
    </citation>
    <scope>NUCLEOTIDE SEQUENCE</scope>
</reference>
<gene>
    <name evidence="2" type="ORF">HYFRA_00013111</name>
</gene>
<feature type="compositionally biased region" description="Basic and acidic residues" evidence="1">
    <location>
        <begin position="1"/>
        <end position="19"/>
    </location>
</feature>
<comment type="caution">
    <text evidence="2">The sequence shown here is derived from an EMBL/GenBank/DDBJ whole genome shotgun (WGS) entry which is preliminary data.</text>
</comment>